<name>A0ABR9QEQ1_9BACI</name>
<dbReference type="SMART" id="SM00849">
    <property type="entry name" value="Lactamase_B"/>
    <property type="match status" value="1"/>
</dbReference>
<accession>A0ABR9QEQ1</accession>
<dbReference type="InterPro" id="IPR001279">
    <property type="entry name" value="Metallo-B-lactamas"/>
</dbReference>
<proteinExistence type="predicted"/>
<dbReference type="Gene3D" id="3.60.15.10">
    <property type="entry name" value="Ribonuclease Z/Hydroxyacylglutathione hydrolase-like"/>
    <property type="match status" value="1"/>
</dbReference>
<evidence type="ECO:0000256" key="1">
    <source>
        <dbReference type="ARBA" id="ARBA00022833"/>
    </source>
</evidence>
<dbReference type="Proteomes" id="UP001516662">
    <property type="component" value="Unassembled WGS sequence"/>
</dbReference>
<dbReference type="Pfam" id="PF12706">
    <property type="entry name" value="Lactamase_B_2"/>
    <property type="match status" value="1"/>
</dbReference>
<dbReference type="InterPro" id="IPR036866">
    <property type="entry name" value="RibonucZ/Hydroxyglut_hydro"/>
</dbReference>
<evidence type="ECO:0000313" key="4">
    <source>
        <dbReference type="Proteomes" id="UP001516662"/>
    </source>
</evidence>
<dbReference type="PANTHER" id="PTHR46018">
    <property type="entry name" value="ZINC PHOSPHODIESTERASE ELAC PROTEIN 1"/>
    <property type="match status" value="1"/>
</dbReference>
<dbReference type="PANTHER" id="PTHR46018:SF4">
    <property type="entry name" value="METALLO-HYDROLASE YHFI-RELATED"/>
    <property type="match status" value="1"/>
</dbReference>
<dbReference type="CDD" id="cd07716">
    <property type="entry name" value="RNaseZ_short-form-like_MBL-fold"/>
    <property type="match status" value="1"/>
</dbReference>
<organism evidence="3 4">
    <name type="scientific">Litchfieldia luteola</name>
    <dbReference type="NCBI Taxonomy" id="682179"/>
    <lineage>
        <taxon>Bacteria</taxon>
        <taxon>Bacillati</taxon>
        <taxon>Bacillota</taxon>
        <taxon>Bacilli</taxon>
        <taxon>Bacillales</taxon>
        <taxon>Bacillaceae</taxon>
        <taxon>Litchfieldia</taxon>
    </lineage>
</organism>
<dbReference type="EMBL" id="JADCLJ010000006">
    <property type="protein sequence ID" value="MBE4906719.1"/>
    <property type="molecule type" value="Genomic_DNA"/>
</dbReference>
<protein>
    <submittedName>
        <fullName evidence="3">MBL fold metallo-hydrolase</fullName>
    </submittedName>
</protein>
<sequence length="244" mass="27098">MKVTVVGFWGGYPGVNEATTGYLFEENGFRLLVDCGSGVVAQLQNYIKVEELDAVILSHYHHDHVADIGPLQYARLIAKSLGKSNEELPIYGHTYDEEGFSKLSYKGYTKGMPYYPEGDIKIGPFTISFLRTKHPVTCFAMRITNGTQTVVFTADTSYIEEFIPFSKEAELLICECNLYEGQDGPAFGHMTSTEAGVLAKSAKVKQLLLTHLPHYGNHQDLVEQASKEYPGPINLATSGFVWQL</sequence>
<comment type="caution">
    <text evidence="3">The sequence shown here is derived from an EMBL/GenBank/DDBJ whole genome shotgun (WGS) entry which is preliminary data.</text>
</comment>
<keyword evidence="4" id="KW-1185">Reference proteome</keyword>
<evidence type="ECO:0000259" key="2">
    <source>
        <dbReference type="SMART" id="SM00849"/>
    </source>
</evidence>
<dbReference type="RefSeq" id="WP_193534371.1">
    <property type="nucleotide sequence ID" value="NZ_JADCLJ010000006.1"/>
</dbReference>
<keyword evidence="1" id="KW-0862">Zinc</keyword>
<evidence type="ECO:0000313" key="3">
    <source>
        <dbReference type="EMBL" id="MBE4906719.1"/>
    </source>
</evidence>
<dbReference type="SUPFAM" id="SSF56281">
    <property type="entry name" value="Metallo-hydrolase/oxidoreductase"/>
    <property type="match status" value="1"/>
</dbReference>
<gene>
    <name evidence="3" type="ORF">IMZ08_01445</name>
</gene>
<reference evidence="3 4" key="1">
    <citation type="submission" date="2020-10" db="EMBL/GenBank/DDBJ databases">
        <title>Bacillus sp. HD4P25, an endophyte from a halophyte.</title>
        <authorList>
            <person name="Sun J.-Q."/>
        </authorList>
    </citation>
    <scope>NUCLEOTIDE SEQUENCE [LARGE SCALE GENOMIC DNA]</scope>
    <source>
        <strain evidence="3 4">YIM 93174</strain>
    </source>
</reference>
<feature type="domain" description="Metallo-beta-lactamase" evidence="2">
    <location>
        <begin position="18"/>
        <end position="211"/>
    </location>
</feature>